<comment type="caution">
    <text evidence="2">The sequence shown here is derived from an EMBL/GenBank/DDBJ whole genome shotgun (WGS) entry which is preliminary data.</text>
</comment>
<sequence length="167" mass="18742">MKLFLRSIAVLASVSFMPGIAAAADTLMETFFVGRTTAVGSFSAINGVNRTFVVLLTGRLRGDTLTLREDFVYDDGEKDRKTWIFVRTGPNTYRGTREDVIGTTTLRVSGNTARFNYLVDLDPGPEKNVVRFYDRMVLSDDGKTIVNTATVWKYILPVARVRVDFKR</sequence>
<protein>
    <recommendedName>
        <fullName evidence="4">DUF3833 domain-containing protein</fullName>
    </recommendedName>
</protein>
<evidence type="ECO:0000313" key="3">
    <source>
        <dbReference type="Proteomes" id="UP000182661"/>
    </source>
</evidence>
<reference evidence="2 3" key="1">
    <citation type="submission" date="2016-02" db="EMBL/GenBank/DDBJ databases">
        <title>Genome sequencing of a beta-galactosidase producing bacteria Rhizobium sp. 59.</title>
        <authorList>
            <person name="Wang D."/>
            <person name="Kot W."/>
            <person name="Qin Y."/>
            <person name="Hansen L."/>
            <person name="Naqvi K."/>
            <person name="Rensing C."/>
        </authorList>
    </citation>
    <scope>NUCLEOTIDE SEQUENCE [LARGE SCALE GENOMIC DNA]</scope>
    <source>
        <strain evidence="2 3">59</strain>
    </source>
</reference>
<evidence type="ECO:0000256" key="1">
    <source>
        <dbReference type="SAM" id="SignalP"/>
    </source>
</evidence>
<name>A0A657LVN9_9HYPH</name>
<dbReference type="RefSeq" id="WP_071832663.1">
    <property type="nucleotide sequence ID" value="NZ_LSRP01000077.1"/>
</dbReference>
<evidence type="ECO:0000313" key="2">
    <source>
        <dbReference type="EMBL" id="OJF98284.1"/>
    </source>
</evidence>
<proteinExistence type="predicted"/>
<feature type="chain" id="PRO_5024793475" description="DUF3833 domain-containing protein" evidence="1">
    <location>
        <begin position="24"/>
        <end position="167"/>
    </location>
</feature>
<dbReference type="OrthoDB" id="5296954at2"/>
<dbReference type="Pfam" id="PF12915">
    <property type="entry name" value="DUF3833"/>
    <property type="match status" value="1"/>
</dbReference>
<dbReference type="EMBL" id="LSRP01000077">
    <property type="protein sequence ID" value="OJF98284.1"/>
    <property type="molecule type" value="Genomic_DNA"/>
</dbReference>
<keyword evidence="1" id="KW-0732">Signal</keyword>
<accession>A0A657LVN9</accession>
<dbReference type="Proteomes" id="UP000182661">
    <property type="component" value="Unassembled WGS sequence"/>
</dbReference>
<evidence type="ECO:0008006" key="4">
    <source>
        <dbReference type="Google" id="ProtNLM"/>
    </source>
</evidence>
<dbReference type="InterPro" id="IPR024409">
    <property type="entry name" value="DUF3833"/>
</dbReference>
<organism evidence="2 3">
    <name type="scientific">Pararhizobium antarcticum</name>
    <dbReference type="NCBI Taxonomy" id="1798805"/>
    <lineage>
        <taxon>Bacteria</taxon>
        <taxon>Pseudomonadati</taxon>
        <taxon>Pseudomonadota</taxon>
        <taxon>Alphaproteobacteria</taxon>
        <taxon>Hyphomicrobiales</taxon>
        <taxon>Rhizobiaceae</taxon>
        <taxon>Rhizobium/Agrobacterium group</taxon>
        <taxon>Pararhizobium</taxon>
    </lineage>
</organism>
<dbReference type="AlphaFoldDB" id="A0A657LVN9"/>
<feature type="signal peptide" evidence="1">
    <location>
        <begin position="1"/>
        <end position="23"/>
    </location>
</feature>
<keyword evidence="3" id="KW-1185">Reference proteome</keyword>
<gene>
    <name evidence="2" type="ORF">AX760_15060</name>
</gene>